<name>A0A5C3LPG7_9AGAR</name>
<sequence>MYLKSPYPDPPPLPEVNAHYLFFKRPDQDQWPDYTLHIDPVTGYKRSYREFVARVQYGATALGAPVADGGLGLRAEDGDIVGIMSENSMDYITIVQSCIMIATPFALISSYSTPFELKHAITLSKATRLFVDAKFLPIVLPVAKEIGLTQNKIYVMSGHAKGRKSLSDFINEARTKAIPPVDVRPATNNTLAYLVFSSGTSGLPKAVMISHGNLIYSLGQVMVVAQSTALVHNPPPPPTPEGIPIVLAFLPFHHTYGLHSYCFRAFLTPMTFVVVPKWNIETALKTIPKYRITTLTLIPSVVHQLVNHPKIHQADLSSLTTLGSGAAYLPPDLAQRLSSLIPKDATFAEGYGMSECTIAAITQPFPGTLGRLKRILGSTGVLLPGMEARVVREDGTEVDVGEPGELLLRSPNVALGYWNNEKADKETFVDGWLHTGDKFKVDGEGYFYFADRAKDTLKVSGAQVSPVEIEDILLANPKKLISDATVAGVSGGRTSDEKVPRAWVVLSESGKKLGAAAVVKELEVWHQANLSKYKWLRGGIEVVKEIPKSPTGKTLRRVLQEKYEQRVARKVKGKL</sequence>
<evidence type="ECO:0000313" key="6">
    <source>
        <dbReference type="Proteomes" id="UP000308652"/>
    </source>
</evidence>
<organism evidence="5 6">
    <name type="scientific">Crucibulum laeve</name>
    <dbReference type="NCBI Taxonomy" id="68775"/>
    <lineage>
        <taxon>Eukaryota</taxon>
        <taxon>Fungi</taxon>
        <taxon>Dikarya</taxon>
        <taxon>Basidiomycota</taxon>
        <taxon>Agaricomycotina</taxon>
        <taxon>Agaricomycetes</taxon>
        <taxon>Agaricomycetidae</taxon>
        <taxon>Agaricales</taxon>
        <taxon>Agaricineae</taxon>
        <taxon>Nidulariaceae</taxon>
        <taxon>Crucibulum</taxon>
    </lineage>
</organism>
<dbReference type="InterPro" id="IPR025110">
    <property type="entry name" value="AMP-bd_C"/>
</dbReference>
<feature type="domain" description="AMP-dependent synthetase/ligase" evidence="3">
    <location>
        <begin position="29"/>
        <end position="418"/>
    </location>
</feature>
<keyword evidence="6" id="KW-1185">Reference proteome</keyword>
<dbReference type="PROSITE" id="PS00455">
    <property type="entry name" value="AMP_BINDING"/>
    <property type="match status" value="1"/>
</dbReference>
<evidence type="ECO:0000256" key="2">
    <source>
        <dbReference type="ARBA" id="ARBA00022598"/>
    </source>
</evidence>
<dbReference type="SUPFAM" id="SSF56801">
    <property type="entry name" value="Acetyl-CoA synthetase-like"/>
    <property type="match status" value="1"/>
</dbReference>
<evidence type="ECO:0000259" key="4">
    <source>
        <dbReference type="Pfam" id="PF13193"/>
    </source>
</evidence>
<dbReference type="Gene3D" id="3.30.300.30">
    <property type="match status" value="1"/>
</dbReference>
<dbReference type="InterPro" id="IPR020845">
    <property type="entry name" value="AMP-binding_CS"/>
</dbReference>
<evidence type="ECO:0000259" key="3">
    <source>
        <dbReference type="Pfam" id="PF00501"/>
    </source>
</evidence>
<dbReference type="EMBL" id="ML213628">
    <property type="protein sequence ID" value="TFK34780.1"/>
    <property type="molecule type" value="Genomic_DNA"/>
</dbReference>
<dbReference type="Pfam" id="PF00501">
    <property type="entry name" value="AMP-binding"/>
    <property type="match status" value="1"/>
</dbReference>
<reference evidence="5 6" key="1">
    <citation type="journal article" date="2019" name="Nat. Ecol. Evol.">
        <title>Megaphylogeny resolves global patterns of mushroom evolution.</title>
        <authorList>
            <person name="Varga T."/>
            <person name="Krizsan K."/>
            <person name="Foldi C."/>
            <person name="Dima B."/>
            <person name="Sanchez-Garcia M."/>
            <person name="Sanchez-Ramirez S."/>
            <person name="Szollosi G.J."/>
            <person name="Szarkandi J.G."/>
            <person name="Papp V."/>
            <person name="Albert L."/>
            <person name="Andreopoulos W."/>
            <person name="Angelini C."/>
            <person name="Antonin V."/>
            <person name="Barry K.W."/>
            <person name="Bougher N.L."/>
            <person name="Buchanan P."/>
            <person name="Buyck B."/>
            <person name="Bense V."/>
            <person name="Catcheside P."/>
            <person name="Chovatia M."/>
            <person name="Cooper J."/>
            <person name="Damon W."/>
            <person name="Desjardin D."/>
            <person name="Finy P."/>
            <person name="Geml J."/>
            <person name="Haridas S."/>
            <person name="Hughes K."/>
            <person name="Justo A."/>
            <person name="Karasinski D."/>
            <person name="Kautmanova I."/>
            <person name="Kiss B."/>
            <person name="Kocsube S."/>
            <person name="Kotiranta H."/>
            <person name="LaButti K.M."/>
            <person name="Lechner B.E."/>
            <person name="Liimatainen K."/>
            <person name="Lipzen A."/>
            <person name="Lukacs Z."/>
            <person name="Mihaltcheva S."/>
            <person name="Morgado L.N."/>
            <person name="Niskanen T."/>
            <person name="Noordeloos M.E."/>
            <person name="Ohm R.A."/>
            <person name="Ortiz-Santana B."/>
            <person name="Ovrebo C."/>
            <person name="Racz N."/>
            <person name="Riley R."/>
            <person name="Savchenko A."/>
            <person name="Shiryaev A."/>
            <person name="Soop K."/>
            <person name="Spirin V."/>
            <person name="Szebenyi C."/>
            <person name="Tomsovsky M."/>
            <person name="Tulloss R.E."/>
            <person name="Uehling J."/>
            <person name="Grigoriev I.V."/>
            <person name="Vagvolgyi C."/>
            <person name="Papp T."/>
            <person name="Martin F.M."/>
            <person name="Miettinen O."/>
            <person name="Hibbett D.S."/>
            <person name="Nagy L.G."/>
        </authorList>
    </citation>
    <scope>NUCLEOTIDE SEQUENCE [LARGE SCALE GENOMIC DNA]</scope>
    <source>
        <strain evidence="5 6">CBS 166.37</strain>
    </source>
</reference>
<dbReference type="InterPro" id="IPR045851">
    <property type="entry name" value="AMP-bd_C_sf"/>
</dbReference>
<dbReference type="PANTHER" id="PTHR24096:SF149">
    <property type="entry name" value="AMP-BINDING DOMAIN-CONTAINING PROTEIN-RELATED"/>
    <property type="match status" value="1"/>
</dbReference>
<dbReference type="STRING" id="68775.A0A5C3LPG7"/>
<evidence type="ECO:0000256" key="1">
    <source>
        <dbReference type="ARBA" id="ARBA00006432"/>
    </source>
</evidence>
<dbReference type="Gene3D" id="2.30.38.10">
    <property type="entry name" value="Luciferase, Domain 3"/>
    <property type="match status" value="1"/>
</dbReference>
<dbReference type="AlphaFoldDB" id="A0A5C3LPG7"/>
<feature type="domain" description="AMP-binding enzyme C-terminal" evidence="4">
    <location>
        <begin position="468"/>
        <end position="553"/>
    </location>
</feature>
<dbReference type="Gene3D" id="3.40.50.980">
    <property type="match status" value="2"/>
</dbReference>
<dbReference type="Proteomes" id="UP000308652">
    <property type="component" value="Unassembled WGS sequence"/>
</dbReference>
<proteinExistence type="inferred from homology"/>
<dbReference type="PANTHER" id="PTHR24096">
    <property type="entry name" value="LONG-CHAIN-FATTY-ACID--COA LIGASE"/>
    <property type="match status" value="1"/>
</dbReference>
<protein>
    <recommendedName>
        <fullName evidence="7">Acetyl-CoA synthetase-like protein</fullName>
    </recommendedName>
</protein>
<gene>
    <name evidence="5" type="ORF">BDQ12DRAFT_715112</name>
</gene>
<comment type="similarity">
    <text evidence="1">Belongs to the ATP-dependent AMP-binding enzyme family.</text>
</comment>
<dbReference type="Pfam" id="PF13193">
    <property type="entry name" value="AMP-binding_C"/>
    <property type="match status" value="1"/>
</dbReference>
<keyword evidence="2" id="KW-0436">Ligase</keyword>
<evidence type="ECO:0000313" key="5">
    <source>
        <dbReference type="EMBL" id="TFK34780.1"/>
    </source>
</evidence>
<accession>A0A5C3LPG7</accession>
<evidence type="ECO:0008006" key="7">
    <source>
        <dbReference type="Google" id="ProtNLM"/>
    </source>
</evidence>
<dbReference type="GO" id="GO:0016405">
    <property type="term" value="F:CoA-ligase activity"/>
    <property type="evidence" value="ECO:0007669"/>
    <property type="project" value="TreeGrafter"/>
</dbReference>
<dbReference type="InterPro" id="IPR000873">
    <property type="entry name" value="AMP-dep_synth/lig_dom"/>
</dbReference>
<dbReference type="OrthoDB" id="1898221at2759"/>